<dbReference type="Proteomes" id="UP000044602">
    <property type="component" value="Unassembled WGS sequence"/>
</dbReference>
<feature type="repeat" description="ANK" evidence="2">
    <location>
        <begin position="758"/>
        <end position="790"/>
    </location>
</feature>
<dbReference type="EMBL" id="CVQH01021763">
    <property type="protein sequence ID" value="CRK31525.1"/>
    <property type="molecule type" value="Genomic_DNA"/>
</dbReference>
<evidence type="ECO:0000313" key="6">
    <source>
        <dbReference type="Proteomes" id="UP000044602"/>
    </source>
</evidence>
<dbReference type="AlphaFoldDB" id="A0A0G4MC50"/>
<feature type="domain" description="GPI inositol-deacylase winged helix" evidence="3">
    <location>
        <begin position="470"/>
        <end position="548"/>
    </location>
</feature>
<dbReference type="PROSITE" id="PS50297">
    <property type="entry name" value="ANK_REP_REGION"/>
    <property type="match status" value="2"/>
</dbReference>
<protein>
    <submittedName>
        <fullName evidence="5">Uncharacterized protein</fullName>
    </submittedName>
</protein>
<dbReference type="SMART" id="SM00248">
    <property type="entry name" value="ANK"/>
    <property type="match status" value="5"/>
</dbReference>
<name>A0A0G4MC50_VERLO</name>
<dbReference type="Pfam" id="PF22939">
    <property type="entry name" value="WHD_GPIID"/>
    <property type="match status" value="1"/>
</dbReference>
<dbReference type="Gene3D" id="3.40.50.300">
    <property type="entry name" value="P-loop containing nucleotide triphosphate hydrolases"/>
    <property type="match status" value="1"/>
</dbReference>
<organism evidence="5 6">
    <name type="scientific">Verticillium longisporum</name>
    <name type="common">Verticillium dahliae var. longisporum</name>
    <dbReference type="NCBI Taxonomy" id="100787"/>
    <lineage>
        <taxon>Eukaryota</taxon>
        <taxon>Fungi</taxon>
        <taxon>Dikarya</taxon>
        <taxon>Ascomycota</taxon>
        <taxon>Pezizomycotina</taxon>
        <taxon>Sordariomycetes</taxon>
        <taxon>Hypocreomycetidae</taxon>
        <taxon>Glomerellales</taxon>
        <taxon>Plectosphaerellaceae</taxon>
        <taxon>Verticillium</taxon>
    </lineage>
</organism>
<accession>A0A0G4MC50</accession>
<evidence type="ECO:0000313" key="5">
    <source>
        <dbReference type="EMBL" id="CRK31525.1"/>
    </source>
</evidence>
<dbReference type="Pfam" id="PF24883">
    <property type="entry name" value="NPHP3_N"/>
    <property type="match status" value="1"/>
</dbReference>
<dbReference type="Pfam" id="PF13857">
    <property type="entry name" value="Ank_5"/>
    <property type="match status" value="1"/>
</dbReference>
<dbReference type="Gene3D" id="1.25.40.20">
    <property type="entry name" value="Ankyrin repeat-containing domain"/>
    <property type="match status" value="1"/>
</dbReference>
<dbReference type="InterPro" id="IPR054471">
    <property type="entry name" value="GPIID_WHD"/>
</dbReference>
<feature type="repeat" description="ANK" evidence="2">
    <location>
        <begin position="694"/>
        <end position="726"/>
    </location>
</feature>
<dbReference type="Pfam" id="PF12796">
    <property type="entry name" value="Ank_2"/>
    <property type="match status" value="1"/>
</dbReference>
<gene>
    <name evidence="5" type="ORF">BN1708_015961</name>
</gene>
<reference evidence="5 6" key="1">
    <citation type="submission" date="2015-05" db="EMBL/GenBank/DDBJ databases">
        <authorList>
            <person name="Wang D.B."/>
            <person name="Wang M."/>
        </authorList>
    </citation>
    <scope>NUCLEOTIDE SEQUENCE [LARGE SCALE GENOMIC DNA]</scope>
    <source>
        <strain evidence="5">VL1</strain>
    </source>
</reference>
<dbReference type="SUPFAM" id="SSF52540">
    <property type="entry name" value="P-loop containing nucleoside triphosphate hydrolases"/>
    <property type="match status" value="1"/>
</dbReference>
<feature type="non-terminal residue" evidence="5">
    <location>
        <position position="850"/>
    </location>
</feature>
<dbReference type="InterPro" id="IPR056884">
    <property type="entry name" value="NPHP3-like_N"/>
</dbReference>
<keyword evidence="1" id="KW-0677">Repeat</keyword>
<dbReference type="PANTHER" id="PTHR10039">
    <property type="entry name" value="AMELOGENIN"/>
    <property type="match status" value="1"/>
</dbReference>
<keyword evidence="6" id="KW-1185">Reference proteome</keyword>
<dbReference type="SUPFAM" id="SSF48403">
    <property type="entry name" value="Ankyrin repeat"/>
    <property type="match status" value="1"/>
</dbReference>
<keyword evidence="2" id="KW-0040">ANK repeat</keyword>
<evidence type="ECO:0000256" key="2">
    <source>
        <dbReference type="PROSITE-ProRule" id="PRU00023"/>
    </source>
</evidence>
<evidence type="ECO:0000256" key="1">
    <source>
        <dbReference type="ARBA" id="ARBA00022737"/>
    </source>
</evidence>
<sequence>MLDPFGIIGVVVVAGQIISTVANFGLDWKHAPADTKSLLVAVGALKTVLSETNMNMLLNDDFKDVFHGRHSTLLSQLGDTVPVTDTSMLVSACKKELEILLEDLQKRVQGHRIGWKRMKGAFLAKKTKEAVQNLHRQCQTLNTLMDMDALAIGVSIHKEVREARREQQGWHADKECKAIIDWLTMIDYGPKQSDFIARRQGGTGQWLLSSMEYREWSETADQTLFCPGIPGAGKTIITSIVVDDLCTRYRSNEHVGIAYIYCDFQRQQEQKVEELLMSLLKQLTQGRSSLPECVKFLHDEHRRKRTRPSFDEVSRTLRHVADSYSRTFIIVDALDECQRNDGCRARFLTELFNLQAECGANIFATSRCIPEITDRFSASTILEIRANDEDVRRYLDGRILQSGRTLLEKCREEIRNEITEVSDGMNLHFESVSKKRTTRSIKDALKSLLTGPEAYNHVYKEAWMRITESDTESQDLAKKVLSWITCAKRQLTTSEIQHALAIQEGDSELEEEGIPSVEDVVSVCVGLVETDEESSIIRLVHRTAQEYFQRIFPNVETDIAKVCLTYLSFDNFRNGFCLTGQDIRDQQLLDPFFEYVAQNWVLHARSASPDVHPLISTFLSSGSKVPSSCLLWAVKNQQELIAEWLLERRVDTNIRDADWETPLHHAVIHGWTRCVQLLLSYEATQLSNMTTDINNMTPIHYTVAKANEEIAQVFLDAGVSVDSLVKRRIWLATCQDGKLTYAPNSNLHCSQGGFNAPQGLTALHYAALTGSAQMTRYFLDHGANPNAVSECGETPLHLAVRQDIYDWKRPFGKRDHHGTDDEEEYSKIMGMINKHRVDIIDALLNHPEID</sequence>
<evidence type="ECO:0000259" key="4">
    <source>
        <dbReference type="Pfam" id="PF24883"/>
    </source>
</evidence>
<evidence type="ECO:0000259" key="3">
    <source>
        <dbReference type="Pfam" id="PF22939"/>
    </source>
</evidence>
<dbReference type="PANTHER" id="PTHR10039:SF15">
    <property type="entry name" value="NACHT DOMAIN-CONTAINING PROTEIN"/>
    <property type="match status" value="1"/>
</dbReference>
<dbReference type="InterPro" id="IPR027417">
    <property type="entry name" value="P-loop_NTPase"/>
</dbReference>
<proteinExistence type="predicted"/>
<dbReference type="InterPro" id="IPR036770">
    <property type="entry name" value="Ankyrin_rpt-contain_sf"/>
</dbReference>
<dbReference type="STRING" id="100787.A0A0G4MC50"/>
<feature type="domain" description="Nephrocystin 3-like N-terminal" evidence="4">
    <location>
        <begin position="202"/>
        <end position="367"/>
    </location>
</feature>
<dbReference type="InterPro" id="IPR002110">
    <property type="entry name" value="Ankyrin_rpt"/>
</dbReference>
<dbReference type="PROSITE" id="PS50088">
    <property type="entry name" value="ANK_REPEAT"/>
    <property type="match status" value="2"/>
</dbReference>